<evidence type="ECO:0000313" key="6">
    <source>
        <dbReference type="Proteomes" id="UP000030403"/>
    </source>
</evidence>
<dbReference type="Proteomes" id="UP000030403">
    <property type="component" value="Unassembled WGS sequence"/>
</dbReference>
<reference evidence="5 6" key="1">
    <citation type="submission" date="2013-08" db="EMBL/GenBank/DDBJ databases">
        <authorList>
            <person name="Huang J."/>
            <person name="Wang G."/>
        </authorList>
    </citation>
    <scope>NUCLEOTIDE SEQUENCE [LARGE SCALE GENOMIC DNA]</scope>
    <source>
        <strain evidence="5 6">BH030004</strain>
    </source>
</reference>
<dbReference type="NCBIfam" id="NF041926">
    <property type="entry name" value="QatD"/>
    <property type="match status" value="1"/>
</dbReference>
<dbReference type="Pfam" id="PF01026">
    <property type="entry name" value="TatD_DNase"/>
    <property type="match status" value="1"/>
</dbReference>
<evidence type="ECO:0000256" key="2">
    <source>
        <dbReference type="ARBA" id="ARBA00022723"/>
    </source>
</evidence>
<sequence length="244" mass="28618">MNKFYHDVHLHIDLYKDIEQTIDYIENHKSYTIAVTNLPVLYERIKKNYPNLKYIRFALGLHPELIHKYYKHKSNFMSNLKEARYIGEIGLDFKKVDDKEKKLQISIFKEIIDNCHNIGGKILSVHSRKAENEVIDLVGQNFNGKVILHWFNGNLTQLKKAVQYGCYFSINTQMMKSKNGKKLILNMPKNKILIESDGPFTKETEDIYSLNFYRDVFNTLCGVKGETTEVMNKILKSNFKNLLE</sequence>
<dbReference type="PANTHER" id="PTHR46317:SF1">
    <property type="entry name" value="HYDROLASE, TATD FAMILY"/>
    <property type="match status" value="1"/>
</dbReference>
<dbReference type="RefSeq" id="WP_027447336.1">
    <property type="nucleotide sequence ID" value="NZ_AULJ01000059.1"/>
</dbReference>
<dbReference type="STRING" id="1385511.GCA_000425225_03826"/>
<keyword evidence="6" id="KW-1185">Reference proteome</keyword>
<keyword evidence="2 4" id="KW-0479">Metal-binding</keyword>
<evidence type="ECO:0000256" key="3">
    <source>
        <dbReference type="ARBA" id="ARBA00022801"/>
    </source>
</evidence>
<dbReference type="SUPFAM" id="SSF51556">
    <property type="entry name" value="Metallo-dependent hydrolases"/>
    <property type="match status" value="1"/>
</dbReference>
<dbReference type="OrthoDB" id="9810005at2"/>
<dbReference type="InterPro" id="IPR001130">
    <property type="entry name" value="TatD-like"/>
</dbReference>
<name>A0A0A5FWM3_9BACI</name>
<feature type="binding site" evidence="4">
    <location>
        <position position="126"/>
    </location>
    <ligand>
        <name>a divalent metal cation</name>
        <dbReference type="ChEBI" id="CHEBI:60240"/>
        <label>2</label>
    </ligand>
</feature>
<feature type="binding site" evidence="4">
    <location>
        <position position="88"/>
    </location>
    <ligand>
        <name>a divalent metal cation</name>
        <dbReference type="ChEBI" id="CHEBI:60240"/>
        <label>1</label>
    </ligand>
</feature>
<dbReference type="PIRSF" id="PIRSF005902">
    <property type="entry name" value="DNase_TatD"/>
    <property type="match status" value="1"/>
</dbReference>
<dbReference type="eggNOG" id="COG0084">
    <property type="taxonomic scope" value="Bacteria"/>
</dbReference>
<proteinExistence type="inferred from homology"/>
<evidence type="ECO:0000313" key="5">
    <source>
        <dbReference type="EMBL" id="KGX84324.1"/>
    </source>
</evidence>
<comment type="caution">
    <text evidence="5">The sequence shown here is derived from an EMBL/GenBank/DDBJ whole genome shotgun (WGS) entry which is preliminary data.</text>
</comment>
<feature type="binding site" evidence="4">
    <location>
        <position position="149"/>
    </location>
    <ligand>
        <name>a divalent metal cation</name>
        <dbReference type="ChEBI" id="CHEBI:60240"/>
        <label>2</label>
    </ligand>
</feature>
<dbReference type="InterPro" id="IPR032466">
    <property type="entry name" value="Metal_Hydrolase"/>
</dbReference>
<feature type="binding site" evidence="4">
    <location>
        <position position="9"/>
    </location>
    <ligand>
        <name>a divalent metal cation</name>
        <dbReference type="ChEBI" id="CHEBI:60240"/>
        <label>1</label>
    </ligand>
</feature>
<comment type="similarity">
    <text evidence="1">Belongs to the metallo-dependent hydrolases superfamily. TatD-type hydrolase family.</text>
</comment>
<evidence type="ECO:0000256" key="4">
    <source>
        <dbReference type="PIRSR" id="PIRSR005902-1"/>
    </source>
</evidence>
<evidence type="ECO:0008006" key="7">
    <source>
        <dbReference type="Google" id="ProtNLM"/>
    </source>
</evidence>
<accession>A0A0A5FWM3</accession>
<evidence type="ECO:0000256" key="1">
    <source>
        <dbReference type="ARBA" id="ARBA00009275"/>
    </source>
</evidence>
<keyword evidence="3" id="KW-0378">Hydrolase</keyword>
<dbReference type="EMBL" id="AVPF01000059">
    <property type="protein sequence ID" value="KGX84324.1"/>
    <property type="molecule type" value="Genomic_DNA"/>
</dbReference>
<dbReference type="GO" id="GO:0046872">
    <property type="term" value="F:metal ion binding"/>
    <property type="evidence" value="ECO:0007669"/>
    <property type="project" value="UniProtKB-KW"/>
</dbReference>
<feature type="binding site" evidence="4">
    <location>
        <position position="11"/>
    </location>
    <ligand>
        <name>a divalent metal cation</name>
        <dbReference type="ChEBI" id="CHEBI:60240"/>
        <label>1</label>
    </ligand>
</feature>
<dbReference type="GO" id="GO:0016788">
    <property type="term" value="F:hydrolase activity, acting on ester bonds"/>
    <property type="evidence" value="ECO:0007669"/>
    <property type="project" value="InterPro"/>
</dbReference>
<dbReference type="InterPro" id="IPR049677">
    <property type="entry name" value="QatD"/>
</dbReference>
<organism evidence="5 6">
    <name type="scientific">Pontibacillus marinus BH030004 = DSM 16465</name>
    <dbReference type="NCBI Taxonomy" id="1385511"/>
    <lineage>
        <taxon>Bacteria</taxon>
        <taxon>Bacillati</taxon>
        <taxon>Bacillota</taxon>
        <taxon>Bacilli</taxon>
        <taxon>Bacillales</taxon>
        <taxon>Bacillaceae</taxon>
        <taxon>Pontibacillus</taxon>
    </lineage>
</organism>
<dbReference type="AlphaFoldDB" id="A0A0A5FWM3"/>
<protein>
    <recommendedName>
        <fullName evidence="7">TatD family hydrolase</fullName>
    </recommendedName>
</protein>
<dbReference type="Gene3D" id="3.20.20.140">
    <property type="entry name" value="Metal-dependent hydrolases"/>
    <property type="match status" value="1"/>
</dbReference>
<feature type="binding site" evidence="4">
    <location>
        <position position="197"/>
    </location>
    <ligand>
        <name>a divalent metal cation</name>
        <dbReference type="ChEBI" id="CHEBI:60240"/>
        <label>1</label>
    </ligand>
</feature>
<gene>
    <name evidence="5" type="ORF">N783_17785</name>
</gene>
<dbReference type="PANTHER" id="PTHR46317">
    <property type="entry name" value="HYDROLASE OF PHP SUPERFAMILY-RELATED PROTEIN"/>
    <property type="match status" value="1"/>
</dbReference>